<feature type="region of interest" description="Disordered" evidence="1">
    <location>
        <begin position="35"/>
        <end position="64"/>
    </location>
</feature>
<protein>
    <submittedName>
        <fullName evidence="2">Uncharacterized protein</fullName>
    </submittedName>
</protein>
<evidence type="ECO:0000313" key="3">
    <source>
        <dbReference type="Proteomes" id="UP000886595"/>
    </source>
</evidence>
<reference evidence="2 3" key="1">
    <citation type="submission" date="2020-02" db="EMBL/GenBank/DDBJ databases">
        <authorList>
            <person name="Ma Q."/>
            <person name="Huang Y."/>
            <person name="Song X."/>
            <person name="Pei D."/>
        </authorList>
    </citation>
    <scope>NUCLEOTIDE SEQUENCE [LARGE SCALE GENOMIC DNA]</scope>
    <source>
        <strain evidence="2">Sxm20200214</strain>
        <tissue evidence="2">Leaf</tissue>
    </source>
</reference>
<evidence type="ECO:0000256" key="1">
    <source>
        <dbReference type="SAM" id="MobiDB-lite"/>
    </source>
</evidence>
<keyword evidence="3" id="KW-1185">Reference proteome</keyword>
<organism evidence="2 3">
    <name type="scientific">Brassica carinata</name>
    <name type="common">Ethiopian mustard</name>
    <name type="synonym">Abyssinian cabbage</name>
    <dbReference type="NCBI Taxonomy" id="52824"/>
    <lineage>
        <taxon>Eukaryota</taxon>
        <taxon>Viridiplantae</taxon>
        <taxon>Streptophyta</taxon>
        <taxon>Embryophyta</taxon>
        <taxon>Tracheophyta</taxon>
        <taxon>Spermatophyta</taxon>
        <taxon>Magnoliopsida</taxon>
        <taxon>eudicotyledons</taxon>
        <taxon>Gunneridae</taxon>
        <taxon>Pentapetalae</taxon>
        <taxon>rosids</taxon>
        <taxon>malvids</taxon>
        <taxon>Brassicales</taxon>
        <taxon>Brassicaceae</taxon>
        <taxon>Brassiceae</taxon>
        <taxon>Brassica</taxon>
    </lineage>
</organism>
<dbReference type="EMBL" id="JAAMPC010000011">
    <property type="protein sequence ID" value="KAG2281398.1"/>
    <property type="molecule type" value="Genomic_DNA"/>
</dbReference>
<name>A0A8X7R523_BRACI</name>
<dbReference type="Proteomes" id="UP000886595">
    <property type="component" value="Unassembled WGS sequence"/>
</dbReference>
<proteinExistence type="predicted"/>
<dbReference type="AlphaFoldDB" id="A0A8X7R523"/>
<feature type="compositionally biased region" description="Low complexity" evidence="1">
    <location>
        <begin position="52"/>
        <end position="61"/>
    </location>
</feature>
<gene>
    <name evidence="2" type="ORF">Bca52824_052618</name>
</gene>
<evidence type="ECO:0000313" key="2">
    <source>
        <dbReference type="EMBL" id="KAG2281398.1"/>
    </source>
</evidence>
<comment type="caution">
    <text evidence="2">The sequence shown here is derived from an EMBL/GenBank/DDBJ whole genome shotgun (WGS) entry which is preliminary data.</text>
</comment>
<sequence>MDSRNPYSQSRSYVGLFNSQNFPYESYPSTLNFGASEIPPFSSQQTDAPDVQTCSQTSSTTVGDHEIRPEGIKAAKAKRNNAQGKSLAEYTSIWEMKKEDLMMKEKLLKLAILDTLLAKKKPLSLVKMGRRYSYSQPSDSEEYGGEIADIGYISTEELIRRDQAELSINYCAPAQYPSQPEVEFGFP</sequence>
<accession>A0A8X7R523</accession>